<dbReference type="AlphaFoldDB" id="K0SUR4"/>
<feature type="compositionally biased region" description="Polar residues" evidence="1">
    <location>
        <begin position="438"/>
        <end position="459"/>
    </location>
</feature>
<reference evidence="2 3" key="1">
    <citation type="journal article" date="2012" name="Genome Biol.">
        <title>Genome and low-iron response of an oceanic diatom adapted to chronic iron limitation.</title>
        <authorList>
            <person name="Lommer M."/>
            <person name="Specht M."/>
            <person name="Roy A.S."/>
            <person name="Kraemer L."/>
            <person name="Andreson R."/>
            <person name="Gutowska M.A."/>
            <person name="Wolf J."/>
            <person name="Bergner S.V."/>
            <person name="Schilhabel M.B."/>
            <person name="Klostermeier U.C."/>
            <person name="Beiko R.G."/>
            <person name="Rosenstiel P."/>
            <person name="Hippler M."/>
            <person name="Laroche J."/>
        </authorList>
    </citation>
    <scope>NUCLEOTIDE SEQUENCE [LARGE SCALE GENOMIC DNA]</scope>
    <source>
        <strain evidence="2 3">CCMP1005</strain>
    </source>
</reference>
<evidence type="ECO:0000313" key="3">
    <source>
        <dbReference type="Proteomes" id="UP000266841"/>
    </source>
</evidence>
<evidence type="ECO:0000256" key="1">
    <source>
        <dbReference type="SAM" id="MobiDB-lite"/>
    </source>
</evidence>
<dbReference type="EMBL" id="AGNL01010408">
    <property type="protein sequence ID" value="EJK69150.1"/>
    <property type="molecule type" value="Genomic_DNA"/>
</dbReference>
<feature type="compositionally biased region" description="Basic residues" evidence="1">
    <location>
        <begin position="415"/>
        <end position="431"/>
    </location>
</feature>
<organism evidence="2 3">
    <name type="scientific">Thalassiosira oceanica</name>
    <name type="common">Marine diatom</name>
    <dbReference type="NCBI Taxonomy" id="159749"/>
    <lineage>
        <taxon>Eukaryota</taxon>
        <taxon>Sar</taxon>
        <taxon>Stramenopiles</taxon>
        <taxon>Ochrophyta</taxon>
        <taxon>Bacillariophyta</taxon>
        <taxon>Coscinodiscophyceae</taxon>
        <taxon>Thalassiosirophycidae</taxon>
        <taxon>Thalassiosirales</taxon>
        <taxon>Thalassiosiraceae</taxon>
        <taxon>Thalassiosira</taxon>
    </lineage>
</organism>
<evidence type="ECO:0000313" key="2">
    <source>
        <dbReference type="EMBL" id="EJK69150.1"/>
    </source>
</evidence>
<accession>K0SUR4</accession>
<comment type="caution">
    <text evidence="2">The sequence shown here is derived from an EMBL/GenBank/DDBJ whole genome shotgun (WGS) entry which is preliminary data.</text>
</comment>
<dbReference type="Proteomes" id="UP000266841">
    <property type="component" value="Unassembled WGS sequence"/>
</dbReference>
<keyword evidence="3" id="KW-1185">Reference proteome</keyword>
<feature type="region of interest" description="Disordered" evidence="1">
    <location>
        <begin position="407"/>
        <end position="459"/>
    </location>
</feature>
<name>K0SUR4_THAOC</name>
<gene>
    <name evidence="2" type="ORF">THAOC_09624</name>
</gene>
<feature type="region of interest" description="Disordered" evidence="1">
    <location>
        <begin position="1"/>
        <end position="23"/>
    </location>
</feature>
<feature type="region of interest" description="Disordered" evidence="1">
    <location>
        <begin position="68"/>
        <end position="104"/>
    </location>
</feature>
<sequence>MPSSLAPRIPSPRGLGPLDHHQPPCIVVYARPRRTAARLSAPTSSRSAGEFAVILHRAPLTPVLKTEPFQPEARLPDPNQVKIPPSPGIRRSPRPVRRPSADPVLAQPTIFASSDVAVFLSARRDEASANDTPGSQFAQLVTPIITVTCLRLMTILVLKKWVGLFSSMSTLHVNTALGTRGFLGLPPRNATLCSTASYLHRTADEGLWGVPGDVGPVEYHRLTHVFFSTTAAQPPLNRVSFRTPVPTRPPPNLLPTPASLAAARRHAAPRAHRTGAATPSFFRVQNTATMMIEPQPSIGQHWGTPDKIMISRRLPPTSPVSVAALRVEAATTDGHGHVFEGEVQQDLPTAALSDNAGLPIFLPREVREISNDDEDYNDEHELRNRTNNLIERYNRMMSNLCHSTLSTNTDDVARSRGHGRNRGRKIRRKPRRADEASPWTSQASNVNEQDSSSGARRRR</sequence>
<proteinExistence type="predicted"/>
<protein>
    <submittedName>
        <fullName evidence="2">Uncharacterized protein</fullName>
    </submittedName>
</protein>